<proteinExistence type="predicted"/>
<gene>
    <name evidence="2" type="ORF">DMO17_04685</name>
</gene>
<dbReference type="Proteomes" id="UP000248146">
    <property type="component" value="Unassembled WGS sequence"/>
</dbReference>
<evidence type="ECO:0000313" key="3">
    <source>
        <dbReference type="Proteomes" id="UP000248146"/>
    </source>
</evidence>
<evidence type="ECO:0000313" key="2">
    <source>
        <dbReference type="EMBL" id="PYC28479.1"/>
    </source>
</evidence>
<name>A0A2V4L6E7_AQUAC</name>
<dbReference type="RefSeq" id="WP_110681161.1">
    <property type="nucleotide sequence ID" value="NZ_QJRX01000002.1"/>
</dbReference>
<accession>A0A2V4L6E7</accession>
<keyword evidence="1" id="KW-0732">Signal</keyword>
<sequence>MLKQLLTAGLLLASGAVLAQPESPCITNELERDSVTAPLALEIGKCHLAAATSGPDGLPALEYAHSWFLQAKVLGAEDAQRQLETTHARLQLAAEAQ</sequence>
<reference evidence="2 3" key="1">
    <citation type="submission" date="2018-06" db="EMBL/GenBank/DDBJ databases">
        <title>Pseudomonas diversity within urban Lake Michigan freshwaters.</title>
        <authorList>
            <person name="Batrich M."/>
            <person name="Hatzopoulos T."/>
            <person name="Putonti C."/>
        </authorList>
    </citation>
    <scope>NUCLEOTIDE SEQUENCE [LARGE SCALE GENOMIC DNA]</scope>
    <source>
        <strain evidence="2 3">MB-090714</strain>
    </source>
</reference>
<protein>
    <recommendedName>
        <fullName evidence="4">DUF1311 domain-containing protein</fullName>
    </recommendedName>
</protein>
<evidence type="ECO:0008006" key="4">
    <source>
        <dbReference type="Google" id="ProtNLM"/>
    </source>
</evidence>
<dbReference type="OrthoDB" id="6959189at2"/>
<organism evidence="2 3">
    <name type="scientific">Aquipseudomonas alcaligenes</name>
    <name type="common">Pseudomonas alcaligenes</name>
    <dbReference type="NCBI Taxonomy" id="43263"/>
    <lineage>
        <taxon>Bacteria</taxon>
        <taxon>Pseudomonadati</taxon>
        <taxon>Pseudomonadota</taxon>
        <taxon>Gammaproteobacteria</taxon>
        <taxon>Pseudomonadales</taxon>
        <taxon>Pseudomonadaceae</taxon>
        <taxon>Aquipseudomonas</taxon>
    </lineage>
</organism>
<feature type="signal peptide" evidence="1">
    <location>
        <begin position="1"/>
        <end position="19"/>
    </location>
</feature>
<comment type="caution">
    <text evidence="2">The sequence shown here is derived from an EMBL/GenBank/DDBJ whole genome shotgun (WGS) entry which is preliminary data.</text>
</comment>
<evidence type="ECO:0000256" key="1">
    <source>
        <dbReference type="SAM" id="SignalP"/>
    </source>
</evidence>
<dbReference type="AlphaFoldDB" id="A0A2V4L6E7"/>
<feature type="chain" id="PRO_5015852601" description="DUF1311 domain-containing protein" evidence="1">
    <location>
        <begin position="20"/>
        <end position="97"/>
    </location>
</feature>
<dbReference type="EMBL" id="QJRX01000002">
    <property type="protein sequence ID" value="PYC28479.1"/>
    <property type="molecule type" value="Genomic_DNA"/>
</dbReference>